<proteinExistence type="inferred from homology"/>
<dbReference type="PROSITE" id="PS51219">
    <property type="entry name" value="DPCK"/>
    <property type="match status" value="1"/>
</dbReference>
<evidence type="ECO:0000256" key="7">
    <source>
        <dbReference type="NCBIfam" id="TIGR00152"/>
    </source>
</evidence>
<keyword evidence="5 6" id="KW-0067">ATP-binding</keyword>
<evidence type="ECO:0000256" key="4">
    <source>
        <dbReference type="ARBA" id="ARBA00022741"/>
    </source>
</evidence>
<sequence length="395" mass="42986">MLRVGLTGGIGSGKSTVARRLAELGAVVIDADALSREVVEPGSAGLAELVERFGEGILDESGALDRPALAAKAFADERSRLDLNAIVHPKVAELTARRMAEAPADSVLVHDIPLLVEAGYAPNYHLVIIVDAAEDVRVQRLVGRGLGEQDARARIAAQATDEQRREVADVWLDNSGQVEDLLARVDELWRDRLVPFEENLRRRQRAARFGPSLVDPDPQWAAQARRLIARVRRAAGERAVRVDHVGSTSVPMPAKDVIDLQLTVRTLADADALADSLTEAGFAHVPGGELDTPHDFAPEPEQWAKRLHIAADPGRPANLHVRVEGTASWRVALIFPAWLRADPAARESYLALKRRVAEAHADDTDHEAYALAKEPWFADNLPKALAWADSTGHTP</sequence>
<dbReference type="Pfam" id="PF04229">
    <property type="entry name" value="GrpB"/>
    <property type="match status" value="1"/>
</dbReference>
<accession>A0A1I6RK26</accession>
<dbReference type="InterPro" id="IPR027417">
    <property type="entry name" value="P-loop_NTPase"/>
</dbReference>
<dbReference type="CDD" id="cd02022">
    <property type="entry name" value="DPCK"/>
    <property type="match status" value="1"/>
</dbReference>
<dbReference type="NCBIfam" id="TIGR00152">
    <property type="entry name" value="dephospho-CoA kinase"/>
    <property type="match status" value="1"/>
</dbReference>
<dbReference type="GO" id="GO:0015937">
    <property type="term" value="P:coenzyme A biosynthetic process"/>
    <property type="evidence" value="ECO:0007669"/>
    <property type="project" value="UniProtKB-UniRule"/>
</dbReference>
<dbReference type="Pfam" id="PF01121">
    <property type="entry name" value="CoaE"/>
    <property type="match status" value="1"/>
</dbReference>
<reference evidence="9" key="1">
    <citation type="submission" date="2016-10" db="EMBL/GenBank/DDBJ databases">
        <authorList>
            <person name="Varghese N."/>
            <person name="Submissions S."/>
        </authorList>
    </citation>
    <scope>NUCLEOTIDE SEQUENCE [LARGE SCALE GENOMIC DNA]</scope>
    <source>
        <strain evidence="9">DSM 44771</strain>
    </source>
</reference>
<comment type="pathway">
    <text evidence="6">Cofactor biosynthesis; coenzyme A biosynthesis; CoA from (R)-pantothenate: step 5/5.</text>
</comment>
<keyword evidence="6" id="KW-0808">Transferase</keyword>
<dbReference type="PANTHER" id="PTHR10695">
    <property type="entry name" value="DEPHOSPHO-COA KINASE-RELATED"/>
    <property type="match status" value="1"/>
</dbReference>
<dbReference type="EC" id="2.7.1.24" evidence="6 7"/>
<comment type="similarity">
    <text evidence="1">In the N-terminal section; belongs to the CoaE family.</text>
</comment>
<dbReference type="AlphaFoldDB" id="A0A1I6RK26"/>
<comment type="subcellular location">
    <subcellularLocation>
        <location evidence="6">Cytoplasm</location>
    </subcellularLocation>
</comment>
<comment type="function">
    <text evidence="6">Catalyzes the phosphorylation of the 3'-hydroxyl group of dephosphocoenzyme A to form coenzyme A.</text>
</comment>
<protein>
    <recommendedName>
        <fullName evidence="6 7">Dephospho-CoA kinase</fullName>
        <ecNumber evidence="6 7">2.7.1.24</ecNumber>
    </recommendedName>
    <alternativeName>
        <fullName evidence="6">Dephosphocoenzyme A kinase</fullName>
    </alternativeName>
</protein>
<dbReference type="InterPro" id="IPR043519">
    <property type="entry name" value="NT_sf"/>
</dbReference>
<keyword evidence="9" id="KW-1185">Reference proteome</keyword>
<gene>
    <name evidence="6" type="primary">coaE</name>
    <name evidence="8" type="ORF">SAMN05660874_02294</name>
</gene>
<dbReference type="GO" id="GO:0005737">
    <property type="term" value="C:cytoplasm"/>
    <property type="evidence" value="ECO:0007669"/>
    <property type="project" value="UniProtKB-SubCell"/>
</dbReference>
<dbReference type="RefSeq" id="WP_093416026.1">
    <property type="nucleotide sequence ID" value="NZ_FOZX01000003.1"/>
</dbReference>
<dbReference type="HAMAP" id="MF_00376">
    <property type="entry name" value="Dephospho_CoA_kinase"/>
    <property type="match status" value="1"/>
</dbReference>
<dbReference type="Gene3D" id="3.40.50.300">
    <property type="entry name" value="P-loop containing nucleotide triphosphate hydrolases"/>
    <property type="match status" value="1"/>
</dbReference>
<evidence type="ECO:0000313" key="8">
    <source>
        <dbReference type="EMBL" id="SFS65004.1"/>
    </source>
</evidence>
<evidence type="ECO:0000256" key="1">
    <source>
        <dbReference type="ARBA" id="ARBA00008826"/>
    </source>
</evidence>
<dbReference type="EMBL" id="FOZX01000003">
    <property type="protein sequence ID" value="SFS65004.1"/>
    <property type="molecule type" value="Genomic_DNA"/>
</dbReference>
<dbReference type="InterPro" id="IPR001977">
    <property type="entry name" value="Depp_CoAkinase"/>
</dbReference>
<dbReference type="OrthoDB" id="9812943at2"/>
<dbReference type="UniPathway" id="UPA00241">
    <property type="reaction ID" value="UER00356"/>
</dbReference>
<keyword evidence="3 6" id="KW-0963">Cytoplasm</keyword>
<dbReference type="PANTHER" id="PTHR10695:SF46">
    <property type="entry name" value="BIFUNCTIONAL COENZYME A SYNTHASE-RELATED"/>
    <property type="match status" value="1"/>
</dbReference>
<dbReference type="InterPro" id="IPR007344">
    <property type="entry name" value="GrpB/CoaE"/>
</dbReference>
<dbReference type="STRING" id="95161.SAMN05660874_02294"/>
<feature type="binding site" evidence="6">
    <location>
        <begin position="11"/>
        <end position="16"/>
    </location>
    <ligand>
        <name>ATP</name>
        <dbReference type="ChEBI" id="CHEBI:30616"/>
    </ligand>
</feature>
<evidence type="ECO:0000256" key="6">
    <source>
        <dbReference type="HAMAP-Rule" id="MF_00376"/>
    </source>
</evidence>
<keyword evidence="4 6" id="KW-0547">Nucleotide-binding</keyword>
<keyword evidence="6" id="KW-0173">Coenzyme A biosynthesis</keyword>
<dbReference type="Gene3D" id="3.30.460.10">
    <property type="entry name" value="Beta Polymerase, domain 2"/>
    <property type="match status" value="1"/>
</dbReference>
<dbReference type="SUPFAM" id="SSF52540">
    <property type="entry name" value="P-loop containing nucleoside triphosphate hydrolases"/>
    <property type="match status" value="1"/>
</dbReference>
<comment type="similarity">
    <text evidence="6">Belongs to the CoaE family.</text>
</comment>
<dbReference type="GO" id="GO:0005524">
    <property type="term" value="F:ATP binding"/>
    <property type="evidence" value="ECO:0007669"/>
    <property type="project" value="UniProtKB-UniRule"/>
</dbReference>
<dbReference type="Proteomes" id="UP000198852">
    <property type="component" value="Unassembled WGS sequence"/>
</dbReference>
<evidence type="ECO:0000313" key="9">
    <source>
        <dbReference type="Proteomes" id="UP000198852"/>
    </source>
</evidence>
<evidence type="ECO:0000256" key="3">
    <source>
        <dbReference type="ARBA" id="ARBA00022490"/>
    </source>
</evidence>
<evidence type="ECO:0000256" key="5">
    <source>
        <dbReference type="ARBA" id="ARBA00022840"/>
    </source>
</evidence>
<name>A0A1I6RK26_9PSEU</name>
<comment type="similarity">
    <text evidence="2">In the C-terminal section; belongs to the UPF0157 (GrpB) family.</text>
</comment>
<dbReference type="GO" id="GO:0004140">
    <property type="term" value="F:dephospho-CoA kinase activity"/>
    <property type="evidence" value="ECO:0007669"/>
    <property type="project" value="UniProtKB-UniRule"/>
</dbReference>
<evidence type="ECO:0000256" key="2">
    <source>
        <dbReference type="ARBA" id="ARBA00011058"/>
    </source>
</evidence>
<comment type="catalytic activity">
    <reaction evidence="6">
        <text>3'-dephospho-CoA + ATP = ADP + CoA + H(+)</text>
        <dbReference type="Rhea" id="RHEA:18245"/>
        <dbReference type="ChEBI" id="CHEBI:15378"/>
        <dbReference type="ChEBI" id="CHEBI:30616"/>
        <dbReference type="ChEBI" id="CHEBI:57287"/>
        <dbReference type="ChEBI" id="CHEBI:57328"/>
        <dbReference type="ChEBI" id="CHEBI:456216"/>
        <dbReference type="EC" id="2.7.1.24"/>
    </reaction>
</comment>
<keyword evidence="6 8" id="KW-0418">Kinase</keyword>
<dbReference type="NCBIfam" id="NF002879">
    <property type="entry name" value="PRK03333.1"/>
    <property type="match status" value="1"/>
</dbReference>
<dbReference type="SUPFAM" id="SSF81301">
    <property type="entry name" value="Nucleotidyltransferase"/>
    <property type="match status" value="1"/>
</dbReference>
<organism evidence="8 9">
    <name type="scientific">Saccharopolyspora flava</name>
    <dbReference type="NCBI Taxonomy" id="95161"/>
    <lineage>
        <taxon>Bacteria</taxon>
        <taxon>Bacillati</taxon>
        <taxon>Actinomycetota</taxon>
        <taxon>Actinomycetes</taxon>
        <taxon>Pseudonocardiales</taxon>
        <taxon>Pseudonocardiaceae</taxon>
        <taxon>Saccharopolyspora</taxon>
    </lineage>
</organism>